<dbReference type="EMBL" id="MU003770">
    <property type="protein sequence ID" value="KAF2724656.1"/>
    <property type="molecule type" value="Genomic_DNA"/>
</dbReference>
<protein>
    <submittedName>
        <fullName evidence="1">Uncharacterized protein</fullName>
    </submittedName>
</protein>
<reference evidence="1" key="1">
    <citation type="journal article" date="2020" name="Stud. Mycol.">
        <title>101 Dothideomycetes genomes: a test case for predicting lifestyles and emergence of pathogens.</title>
        <authorList>
            <person name="Haridas S."/>
            <person name="Albert R."/>
            <person name="Binder M."/>
            <person name="Bloem J."/>
            <person name="Labutti K."/>
            <person name="Salamov A."/>
            <person name="Andreopoulos B."/>
            <person name="Baker S."/>
            <person name="Barry K."/>
            <person name="Bills G."/>
            <person name="Bluhm B."/>
            <person name="Cannon C."/>
            <person name="Castanera R."/>
            <person name="Culley D."/>
            <person name="Daum C."/>
            <person name="Ezra D."/>
            <person name="Gonzalez J."/>
            <person name="Henrissat B."/>
            <person name="Kuo A."/>
            <person name="Liang C."/>
            <person name="Lipzen A."/>
            <person name="Lutzoni F."/>
            <person name="Magnuson J."/>
            <person name="Mondo S."/>
            <person name="Nolan M."/>
            <person name="Ohm R."/>
            <person name="Pangilinan J."/>
            <person name="Park H.-J."/>
            <person name="Ramirez L."/>
            <person name="Alfaro M."/>
            <person name="Sun H."/>
            <person name="Tritt A."/>
            <person name="Yoshinaga Y."/>
            <person name="Zwiers L.-H."/>
            <person name="Turgeon B."/>
            <person name="Goodwin S."/>
            <person name="Spatafora J."/>
            <person name="Crous P."/>
            <person name="Grigoriev I."/>
        </authorList>
    </citation>
    <scope>NUCLEOTIDE SEQUENCE</scope>
    <source>
        <strain evidence="1">CBS 116435</strain>
    </source>
</reference>
<sequence length="243" mass="27121">MAEVYNAEQLMQLNHAAVPPETVQLGLAAQFMSQLLGLYQVPCVMMGSWATYLRGNIRRDYDVEIAVSTSMDNLRHILVHNPRIYFPDAWGETFVKIYVKVGCSFDVGFDNVPDLGVGVNLILSGNLTIPSNLFTASEYIFPSNFTPQEGPVVVLGIFWQIATKLSAFNSRRSDNDYDDLLFLFRKYTLEVVSFQDDINGPDRDAFLESYISKGNDANDILYLTVLLGGGPLRMGDADPADRL</sequence>
<dbReference type="AlphaFoldDB" id="A0A9P4QGU7"/>
<dbReference type="OrthoDB" id="10066232at2759"/>
<proteinExistence type="predicted"/>
<keyword evidence="2" id="KW-1185">Reference proteome</keyword>
<organism evidence="1 2">
    <name type="scientific">Polychaeton citri CBS 116435</name>
    <dbReference type="NCBI Taxonomy" id="1314669"/>
    <lineage>
        <taxon>Eukaryota</taxon>
        <taxon>Fungi</taxon>
        <taxon>Dikarya</taxon>
        <taxon>Ascomycota</taxon>
        <taxon>Pezizomycotina</taxon>
        <taxon>Dothideomycetes</taxon>
        <taxon>Dothideomycetidae</taxon>
        <taxon>Capnodiales</taxon>
        <taxon>Capnodiaceae</taxon>
        <taxon>Polychaeton</taxon>
    </lineage>
</organism>
<dbReference type="Proteomes" id="UP000799441">
    <property type="component" value="Unassembled WGS sequence"/>
</dbReference>
<gene>
    <name evidence="1" type="ORF">K431DRAFT_343586</name>
</gene>
<evidence type="ECO:0000313" key="2">
    <source>
        <dbReference type="Proteomes" id="UP000799441"/>
    </source>
</evidence>
<evidence type="ECO:0000313" key="1">
    <source>
        <dbReference type="EMBL" id="KAF2724656.1"/>
    </source>
</evidence>
<accession>A0A9P4QGU7</accession>
<comment type="caution">
    <text evidence="1">The sequence shown here is derived from an EMBL/GenBank/DDBJ whole genome shotgun (WGS) entry which is preliminary data.</text>
</comment>
<name>A0A9P4QGU7_9PEZI</name>